<evidence type="ECO:0000256" key="2">
    <source>
        <dbReference type="ARBA" id="ARBA00009726"/>
    </source>
</evidence>
<feature type="transmembrane region" description="Helical" evidence="8">
    <location>
        <begin position="224"/>
        <end position="244"/>
    </location>
</feature>
<keyword evidence="4" id="KW-0547">Nucleotide-binding</keyword>
<comment type="caution">
    <text evidence="10">The sequence shown here is derived from an EMBL/GenBank/DDBJ whole genome shotgun (WGS) entry which is preliminary data.</text>
</comment>
<dbReference type="InterPro" id="IPR036640">
    <property type="entry name" value="ABC1_TM_sf"/>
</dbReference>
<keyword evidence="3 8" id="KW-0812">Transmembrane</keyword>
<dbReference type="Pfam" id="PF00005">
    <property type="entry name" value="ABC_tran"/>
    <property type="match status" value="1"/>
</dbReference>
<dbReference type="GO" id="GO:0016020">
    <property type="term" value="C:membrane"/>
    <property type="evidence" value="ECO:0007669"/>
    <property type="project" value="UniProtKB-SubCell"/>
</dbReference>
<feature type="transmembrane region" description="Helical" evidence="8">
    <location>
        <begin position="1131"/>
        <end position="1153"/>
    </location>
</feature>
<dbReference type="GO" id="GO:0005524">
    <property type="term" value="F:ATP binding"/>
    <property type="evidence" value="ECO:0007669"/>
    <property type="project" value="UniProtKB-KW"/>
</dbReference>
<evidence type="ECO:0000313" key="10">
    <source>
        <dbReference type="EMBL" id="KAK6588218.1"/>
    </source>
</evidence>
<dbReference type="Gene3D" id="1.20.1560.10">
    <property type="entry name" value="ABC transporter type 1, transmembrane domain"/>
    <property type="match status" value="2"/>
</dbReference>
<evidence type="ECO:0000256" key="5">
    <source>
        <dbReference type="ARBA" id="ARBA00022840"/>
    </source>
</evidence>
<dbReference type="InterPro" id="IPR027417">
    <property type="entry name" value="P-loop_NTPase"/>
</dbReference>
<dbReference type="PANTHER" id="PTHR24223:SF456">
    <property type="entry name" value="MULTIDRUG RESISTANCE-ASSOCIATED PROTEIN LETHAL(2)03659"/>
    <property type="match status" value="1"/>
</dbReference>
<keyword evidence="6 8" id="KW-1133">Transmembrane helix</keyword>
<feature type="transmembrane region" description="Helical" evidence="8">
    <location>
        <begin position="250"/>
        <end position="273"/>
    </location>
</feature>
<dbReference type="InterPro" id="IPR003593">
    <property type="entry name" value="AAA+_ATPase"/>
</dbReference>
<comment type="similarity">
    <text evidence="2">Belongs to the ABC transporter superfamily. ABCC family. Conjugate transporter (TC 3.A.1.208) subfamily.</text>
</comment>
<dbReference type="GO" id="GO:0016887">
    <property type="term" value="F:ATP hydrolysis activity"/>
    <property type="evidence" value="ECO:0007669"/>
    <property type="project" value="InterPro"/>
</dbReference>
<feature type="domain" description="ABC transporter" evidence="9">
    <location>
        <begin position="1199"/>
        <end position="1540"/>
    </location>
</feature>
<feature type="transmembrane region" description="Helical" evidence="8">
    <location>
        <begin position="98"/>
        <end position="116"/>
    </location>
</feature>
<dbReference type="EMBL" id="JAWDEY010000034">
    <property type="protein sequence ID" value="KAK6588218.1"/>
    <property type="molecule type" value="Genomic_DNA"/>
</dbReference>
<proteinExistence type="inferred from homology"/>
<feature type="transmembrane region" description="Helical" evidence="8">
    <location>
        <begin position="136"/>
        <end position="156"/>
    </location>
</feature>
<evidence type="ECO:0000256" key="4">
    <source>
        <dbReference type="ARBA" id="ARBA00022741"/>
    </source>
</evidence>
<evidence type="ECO:0000313" key="11">
    <source>
        <dbReference type="Proteomes" id="UP001311799"/>
    </source>
</evidence>
<protein>
    <submittedName>
        <fullName evidence="10">ABC transporter</fullName>
    </submittedName>
</protein>
<dbReference type="SMART" id="SM00382">
    <property type="entry name" value="AAA"/>
    <property type="match status" value="2"/>
</dbReference>
<evidence type="ECO:0000256" key="8">
    <source>
        <dbReference type="SAM" id="Phobius"/>
    </source>
</evidence>
<accession>A0AAV9XTX6</accession>
<evidence type="ECO:0000256" key="7">
    <source>
        <dbReference type="ARBA" id="ARBA00023136"/>
    </source>
</evidence>
<feature type="transmembrane region" description="Helical" evidence="8">
    <location>
        <begin position="904"/>
        <end position="928"/>
    </location>
</feature>
<dbReference type="GO" id="GO:0042626">
    <property type="term" value="F:ATPase-coupled transmembrane transporter activity"/>
    <property type="evidence" value="ECO:0007669"/>
    <property type="project" value="TreeGrafter"/>
</dbReference>
<dbReference type="PANTHER" id="PTHR24223">
    <property type="entry name" value="ATP-BINDING CASSETTE SUB-FAMILY C"/>
    <property type="match status" value="1"/>
</dbReference>
<dbReference type="SUPFAM" id="SSF90123">
    <property type="entry name" value="ABC transporter transmembrane region"/>
    <property type="match status" value="2"/>
</dbReference>
<dbReference type="InterPro" id="IPR050173">
    <property type="entry name" value="ABC_transporter_C-like"/>
</dbReference>
<feature type="transmembrane region" description="Helical" evidence="8">
    <location>
        <begin position="1009"/>
        <end position="1031"/>
    </location>
</feature>
<sequence length="1543" mass="177058">MLRSILDNILLFKAGTTAYYLYRKNVEKVKNRQGNVKSTEIPDIFSNKDSVRDVKRLYEAFEKKDKLFSDKNKDKCGCNNKWNALEIFKTIFYVFKHYYIRYIALLITNVILSYYVKLKTKTFFNSFMNNEGVNLSWRDIIPGIFLLVFQTISIIFTTHCEYYEKWIHYKIQTAISGSSILRFLECKRLGNKGVCFINNADSAELLSFYQNIVLVDSEFTEYGILNSLNVIIYPLHIVTSSFVAHSVFGGLPLILCLTSLFVCFLLSVITQYFSSVYKRPFLKAREERITETTELLKHSRYLSVTHQLFPSINKLLNGRRSKELHFNSYRKYICMVSETFDRWMIFSCTLTIGIYILYNKLSPTQASLMLIQSVWLIPTFYHPLNDIILYVYYIVEGNISMDRISSFLSTTRKEGSANWYENSNDDVFNSTESFLEDDGLNRNLKINIESDGEGKNIEIPIQVNNSNQVKKIKFNNISFTCGLNLKRDVIDLNLDLVPGEPCFITGQVCTGKTALLQGICGYIYNTSMFTEKSGHFSLSMANGQVMSDIPDISPYFDISYVTQTPWIPGGFSLANIITCGYDYNGYLWREVIYQCDLEIEFENWGIKTYSDACSRIFTDRQLSTGQRVRLSLSRAIYSLAYSQRYKNNGKSKIILVDCTLNSLDPFVCETVIKRLFSRDTGLLNEFFSVFVVEPPILDTIYKVSTHNSFSYKVAKMENRTISEIYCIDGNSGKNTYNKGQNDDVSDCISGNETENDEYIDKSKYDKISDADKKTTTKEVDVVKNKYSYYYPSNYFYMFYAGSKKKNQMDNYGNDIDKEPKRSNLEALLMILLLIIPPILCKFAESLLLLLFREGNGFELLNWDENKIGLNQTLLESVSFENSFRKKISCYIIFGIPNYFGLNVLFFWSLMYNASLVLSMFSISVVMFLEIKIGLRAARYFHNSLLIGYLGATGNSILKWLPTSFILNRLSSDQLSLDYCITRRTRYVIVAINSMIISMIPSIFASSNVFLTVLMTIMIGIFLYYVYISYFINGCRTLMSCYISEYSPLFELIQTIGRGKKCITNSETRNFFFNASLRSINSVLKPRFAQISVESWFKMRIKLLFTIPVTLFNMLIPFISNKSSGNSSAKSILALSIATTTGLIPLLSTLVFYWTKLETELVSVERCRLYLSKAREAGIDYVSTLKNHNNHNENNEKLSVRLENVKAEHLRLDSCGNNTNVDNSYLVGSKIIKTVCLSGITCIFRSGDVVGIVGRTGSGKTTLLDVLSNILPYTQGNIITCGLENNTGKFHVKNSCLLEKLRKINFPENDFDSTILKSIILYQENLSHIAFLPLEVYCPNEGTIRDILDPFGEYSQSNIKFALYICGFGRYISEKYPLPLNRTNKNYILSRKDSDLNEQKETLLTHSHSSDIENFNEEDMNYDPVYEFLESKFEDLKFGIIQLRMLLFASFYLKRDKIKILLLDEPPVVRDEYSESGSDCILSSIITEHFKHCTTFIVSHDVRSLQCINRVIVVSCGKVVKDSSFNKNITNSELLSLVKNKYGS</sequence>
<evidence type="ECO:0000256" key="6">
    <source>
        <dbReference type="ARBA" id="ARBA00022989"/>
    </source>
</evidence>
<evidence type="ECO:0000259" key="9">
    <source>
        <dbReference type="PROSITE" id="PS50893"/>
    </source>
</evidence>
<dbReference type="SUPFAM" id="SSF52540">
    <property type="entry name" value="P-loop containing nucleoside triphosphate hydrolases"/>
    <property type="match status" value="2"/>
</dbReference>
<evidence type="ECO:0000256" key="3">
    <source>
        <dbReference type="ARBA" id="ARBA00022692"/>
    </source>
</evidence>
<name>A0AAV9XTX6_9CRYT</name>
<comment type="subcellular location">
    <subcellularLocation>
        <location evidence="1">Membrane</location>
        <topology evidence="1">Multi-pass membrane protein</topology>
    </subcellularLocation>
</comment>
<evidence type="ECO:0000256" key="1">
    <source>
        <dbReference type="ARBA" id="ARBA00004141"/>
    </source>
</evidence>
<dbReference type="Gene3D" id="3.40.50.300">
    <property type="entry name" value="P-loop containing nucleotide triphosphate hydrolases"/>
    <property type="match status" value="2"/>
</dbReference>
<dbReference type="Proteomes" id="UP001311799">
    <property type="component" value="Unassembled WGS sequence"/>
</dbReference>
<dbReference type="PROSITE" id="PS50893">
    <property type="entry name" value="ABC_TRANSPORTER_2"/>
    <property type="match status" value="1"/>
</dbReference>
<keyword evidence="5" id="KW-0067">ATP-binding</keyword>
<feature type="transmembrane region" description="Helical" evidence="8">
    <location>
        <begin position="340"/>
        <end position="358"/>
    </location>
</feature>
<feature type="transmembrane region" description="Helical" evidence="8">
    <location>
        <begin position="826"/>
        <end position="851"/>
    </location>
</feature>
<gene>
    <name evidence="10" type="ORF">RS030_6839</name>
</gene>
<feature type="transmembrane region" description="Helical" evidence="8">
    <location>
        <begin position="986"/>
        <end position="1003"/>
    </location>
</feature>
<feature type="transmembrane region" description="Helical" evidence="8">
    <location>
        <begin position="370"/>
        <end position="395"/>
    </location>
</feature>
<keyword evidence="11" id="KW-1185">Reference proteome</keyword>
<dbReference type="InterPro" id="IPR003439">
    <property type="entry name" value="ABC_transporter-like_ATP-bd"/>
</dbReference>
<keyword evidence="7 8" id="KW-0472">Membrane</keyword>
<organism evidence="10 11">
    <name type="scientific">Cryptosporidium xiaoi</name>
    <dbReference type="NCBI Taxonomy" id="659607"/>
    <lineage>
        <taxon>Eukaryota</taxon>
        <taxon>Sar</taxon>
        <taxon>Alveolata</taxon>
        <taxon>Apicomplexa</taxon>
        <taxon>Conoidasida</taxon>
        <taxon>Coccidia</taxon>
        <taxon>Eucoccidiorida</taxon>
        <taxon>Eimeriorina</taxon>
        <taxon>Cryptosporidiidae</taxon>
        <taxon>Cryptosporidium</taxon>
    </lineage>
</organism>
<reference evidence="10 11" key="1">
    <citation type="submission" date="2023-10" db="EMBL/GenBank/DDBJ databases">
        <title>Comparative genomics analysis reveals potential genetic determinants of host preference in Cryptosporidium xiaoi.</title>
        <authorList>
            <person name="Xiao L."/>
            <person name="Li J."/>
        </authorList>
    </citation>
    <scope>NUCLEOTIDE SEQUENCE [LARGE SCALE GENOMIC DNA]</scope>
    <source>
        <strain evidence="10 11">52996</strain>
    </source>
</reference>